<name>A0A7R9GZS1_TIMPO</name>
<feature type="region of interest" description="Disordered" evidence="1">
    <location>
        <begin position="53"/>
        <end position="80"/>
    </location>
</feature>
<gene>
    <name evidence="2" type="ORF">TPSB3V08_LOCUS3744</name>
</gene>
<feature type="compositionally biased region" description="Basic and acidic residues" evidence="1">
    <location>
        <begin position="97"/>
        <end position="111"/>
    </location>
</feature>
<feature type="region of interest" description="Disordered" evidence="1">
    <location>
        <begin position="97"/>
        <end position="127"/>
    </location>
</feature>
<evidence type="ECO:0000313" key="2">
    <source>
        <dbReference type="EMBL" id="CAD7402817.1"/>
    </source>
</evidence>
<proteinExistence type="predicted"/>
<sequence>MINHTWNIIPVVSDLGSNTDFSSRFGGRVWSKALISCWTRLLKTGISGLDPEVEASENCERRPTVTTRPSQLEVSARDSNQAQLELRRRIAKVELKEGNPHLRGKRVENHLGKTTLSSPDRDSNLDLPVLSSQAQHDKRVSQLRHRGGEVIFVGSVLTFTWRDSEKPFWKTILSTPDRDSNLNLPIIGSLVYCESSALDHTPIEADESPDSLTHSLNTVSLEPPVYSNTRLARQTTWPPKRVTGILNVWFWTGPRILDTIVRAIRVIRSLRPASIFRLFKGS</sequence>
<dbReference type="AlphaFoldDB" id="A0A7R9GZS1"/>
<accession>A0A7R9GZS1</accession>
<reference evidence="2" key="1">
    <citation type="submission" date="2020-11" db="EMBL/GenBank/DDBJ databases">
        <authorList>
            <person name="Tran Van P."/>
        </authorList>
    </citation>
    <scope>NUCLEOTIDE SEQUENCE</scope>
</reference>
<evidence type="ECO:0000256" key="1">
    <source>
        <dbReference type="SAM" id="MobiDB-lite"/>
    </source>
</evidence>
<protein>
    <submittedName>
        <fullName evidence="2">Uncharacterized protein</fullName>
    </submittedName>
</protein>
<dbReference type="EMBL" id="OD001676">
    <property type="protein sequence ID" value="CAD7402817.1"/>
    <property type="molecule type" value="Genomic_DNA"/>
</dbReference>
<feature type="compositionally biased region" description="Polar residues" evidence="1">
    <location>
        <begin position="64"/>
        <end position="80"/>
    </location>
</feature>
<organism evidence="2">
    <name type="scientific">Timema poppense</name>
    <name type="common">Walking stick</name>
    <dbReference type="NCBI Taxonomy" id="170557"/>
    <lineage>
        <taxon>Eukaryota</taxon>
        <taxon>Metazoa</taxon>
        <taxon>Ecdysozoa</taxon>
        <taxon>Arthropoda</taxon>
        <taxon>Hexapoda</taxon>
        <taxon>Insecta</taxon>
        <taxon>Pterygota</taxon>
        <taxon>Neoptera</taxon>
        <taxon>Polyneoptera</taxon>
        <taxon>Phasmatodea</taxon>
        <taxon>Timematodea</taxon>
        <taxon>Timematoidea</taxon>
        <taxon>Timematidae</taxon>
        <taxon>Timema</taxon>
    </lineage>
</organism>